<dbReference type="AlphaFoldDB" id="J9GKN1"/>
<name>J9GKN1_9ZZZZ</name>
<protein>
    <submittedName>
        <fullName evidence="1">Uncharacterized protein</fullName>
    </submittedName>
</protein>
<proteinExistence type="predicted"/>
<reference evidence="1" key="1">
    <citation type="journal article" date="2012" name="PLoS ONE">
        <title>Gene sets for utilization of primary and secondary nutrition supplies in the distal gut of endangered iberian lynx.</title>
        <authorList>
            <person name="Alcaide M."/>
            <person name="Messina E."/>
            <person name="Richter M."/>
            <person name="Bargiela R."/>
            <person name="Peplies J."/>
            <person name="Huws S.A."/>
            <person name="Newbold C.J."/>
            <person name="Golyshin P.N."/>
            <person name="Simon M.A."/>
            <person name="Lopez G."/>
            <person name="Yakimov M.M."/>
            <person name="Ferrer M."/>
        </authorList>
    </citation>
    <scope>NUCLEOTIDE SEQUENCE</scope>
</reference>
<gene>
    <name evidence="1" type="ORF">EVA_09224</name>
</gene>
<sequence>MKYELKENGGLPAVMLWTLAIVA</sequence>
<evidence type="ECO:0000313" key="1">
    <source>
        <dbReference type="EMBL" id="EJX02668.1"/>
    </source>
</evidence>
<dbReference type="EMBL" id="AMCI01002447">
    <property type="protein sequence ID" value="EJX02668.1"/>
    <property type="molecule type" value="Genomic_DNA"/>
</dbReference>
<organism evidence="1">
    <name type="scientific">gut metagenome</name>
    <dbReference type="NCBI Taxonomy" id="749906"/>
    <lineage>
        <taxon>unclassified sequences</taxon>
        <taxon>metagenomes</taxon>
        <taxon>organismal metagenomes</taxon>
    </lineage>
</organism>
<feature type="non-terminal residue" evidence="1">
    <location>
        <position position="23"/>
    </location>
</feature>
<comment type="caution">
    <text evidence="1">The sequence shown here is derived from an EMBL/GenBank/DDBJ whole genome shotgun (WGS) entry which is preliminary data.</text>
</comment>
<accession>J9GKN1</accession>